<keyword evidence="10" id="KW-0460">Magnesium</keyword>
<dbReference type="Pfam" id="PF00689">
    <property type="entry name" value="Cation_ATPase_C"/>
    <property type="match status" value="1"/>
</dbReference>
<dbReference type="PRINTS" id="PR00121">
    <property type="entry name" value="NAKATPASE"/>
</dbReference>
<dbReference type="GO" id="GO:0016887">
    <property type="term" value="F:ATP hydrolysis activity"/>
    <property type="evidence" value="ECO:0007669"/>
    <property type="project" value="InterPro"/>
</dbReference>
<dbReference type="FunCoup" id="A0A1Y1Z1N7">
    <property type="interactions" value="135"/>
</dbReference>
<dbReference type="SFLD" id="SFLDG00002">
    <property type="entry name" value="C1.7:_P-type_atpase_like"/>
    <property type="match status" value="1"/>
</dbReference>
<comment type="similarity">
    <text evidence="18">Belongs to the cation transport ATPase (P-type) (TC 3.A.3) family. Type IID subfamily.</text>
</comment>
<evidence type="ECO:0000256" key="19">
    <source>
        <dbReference type="ARBA" id="ARBA00035029"/>
    </source>
</evidence>
<dbReference type="InterPro" id="IPR006068">
    <property type="entry name" value="ATPase_P-typ_cation-transptr_C"/>
</dbReference>
<dbReference type="Gene3D" id="3.40.1110.10">
    <property type="entry name" value="Calcium-transporting ATPase, cytoplasmic domain N"/>
    <property type="match status" value="1"/>
</dbReference>
<dbReference type="SMART" id="SM00831">
    <property type="entry name" value="Cation_ATPase_N"/>
    <property type="match status" value="1"/>
</dbReference>
<dbReference type="InterPro" id="IPR044492">
    <property type="entry name" value="P_typ_ATPase_HD_dom"/>
</dbReference>
<feature type="transmembrane region" description="Helical" evidence="22">
    <location>
        <begin position="66"/>
        <end position="85"/>
    </location>
</feature>
<feature type="transmembrane region" description="Helical" evidence="22">
    <location>
        <begin position="858"/>
        <end position="879"/>
    </location>
</feature>
<name>A0A1Y1Z1N7_9FUNG</name>
<dbReference type="GO" id="GO:0046872">
    <property type="term" value="F:metal ion binding"/>
    <property type="evidence" value="ECO:0007669"/>
    <property type="project" value="UniProtKB-KW"/>
</dbReference>
<dbReference type="GO" id="GO:0006813">
    <property type="term" value="P:potassium ion transport"/>
    <property type="evidence" value="ECO:0007669"/>
    <property type="project" value="UniProtKB-KW"/>
</dbReference>
<dbReference type="EC" id="7.2.2.3" evidence="19"/>
<keyword evidence="9" id="KW-0067">ATP-binding</keyword>
<evidence type="ECO:0000256" key="14">
    <source>
        <dbReference type="ARBA" id="ARBA00023053"/>
    </source>
</evidence>
<dbReference type="InterPro" id="IPR059000">
    <property type="entry name" value="ATPase_P-type_domA"/>
</dbReference>
<dbReference type="SFLD" id="SFLDF00027">
    <property type="entry name" value="p-type_atpase"/>
    <property type="match status" value="1"/>
</dbReference>
<dbReference type="SUPFAM" id="SSF81660">
    <property type="entry name" value="Metal cation-transporting ATPase, ATP-binding domain N"/>
    <property type="match status" value="1"/>
</dbReference>
<feature type="transmembrane region" description="Helical" evidence="22">
    <location>
        <begin position="816"/>
        <end position="838"/>
    </location>
</feature>
<evidence type="ECO:0000313" key="25">
    <source>
        <dbReference type="Proteomes" id="UP000193498"/>
    </source>
</evidence>
<evidence type="ECO:0000313" key="24">
    <source>
        <dbReference type="EMBL" id="ORY04096.1"/>
    </source>
</evidence>
<dbReference type="EMBL" id="MCFE01000039">
    <property type="protein sequence ID" value="ORY04096.1"/>
    <property type="molecule type" value="Genomic_DNA"/>
</dbReference>
<dbReference type="Gene3D" id="2.70.150.10">
    <property type="entry name" value="Calcium-transporting ATPase, cytoplasmic transduction domain A"/>
    <property type="match status" value="1"/>
</dbReference>
<evidence type="ECO:0000256" key="18">
    <source>
        <dbReference type="ARBA" id="ARBA00035017"/>
    </source>
</evidence>
<keyword evidence="8" id="KW-0547">Nucleotide-binding</keyword>
<dbReference type="InParanoid" id="A0A1Y1Z1N7"/>
<dbReference type="NCBIfam" id="TIGR01494">
    <property type="entry name" value="ATPase_P-type"/>
    <property type="match status" value="2"/>
</dbReference>
<dbReference type="PANTHER" id="PTHR42861">
    <property type="entry name" value="CALCIUM-TRANSPORTING ATPASE"/>
    <property type="match status" value="1"/>
</dbReference>
<evidence type="ECO:0000256" key="9">
    <source>
        <dbReference type="ARBA" id="ARBA00022840"/>
    </source>
</evidence>
<dbReference type="GO" id="GO:0005524">
    <property type="term" value="F:ATP binding"/>
    <property type="evidence" value="ECO:0007669"/>
    <property type="project" value="UniProtKB-KW"/>
</dbReference>
<accession>A0A1Y1Z1N7</accession>
<evidence type="ECO:0000256" key="1">
    <source>
        <dbReference type="ARBA" id="ARBA00001946"/>
    </source>
</evidence>
<dbReference type="NCBIfam" id="TIGR01523">
    <property type="entry name" value="ATPase-IID_K-Na"/>
    <property type="match status" value="1"/>
</dbReference>
<keyword evidence="12" id="KW-1278">Translocase</keyword>
<dbReference type="InterPro" id="IPR001757">
    <property type="entry name" value="P_typ_ATPase"/>
</dbReference>
<evidence type="ECO:0000256" key="17">
    <source>
        <dbReference type="ARBA" id="ARBA00023201"/>
    </source>
</evidence>
<dbReference type="InterPro" id="IPR036412">
    <property type="entry name" value="HAD-like_sf"/>
</dbReference>
<dbReference type="PRINTS" id="PR00119">
    <property type="entry name" value="CATATPASE"/>
</dbReference>
<dbReference type="SFLD" id="SFLDS00003">
    <property type="entry name" value="Haloacid_Dehalogenase"/>
    <property type="match status" value="1"/>
</dbReference>
<dbReference type="InterPro" id="IPR004014">
    <property type="entry name" value="ATPase_P-typ_cation-transptr_N"/>
</dbReference>
<dbReference type="Gene3D" id="1.20.1110.10">
    <property type="entry name" value="Calcium-transporting ATPase, transmembrane domain"/>
    <property type="match status" value="1"/>
</dbReference>
<dbReference type="InterPro" id="IPR008250">
    <property type="entry name" value="ATPase_P-typ_transduc_dom_A_sf"/>
</dbReference>
<dbReference type="Proteomes" id="UP000193498">
    <property type="component" value="Unassembled WGS sequence"/>
</dbReference>
<keyword evidence="13 22" id="KW-1133">Transmembrane helix</keyword>
<keyword evidence="6 22" id="KW-0812">Transmembrane</keyword>
<dbReference type="FunFam" id="3.40.50.1000:FF:000047">
    <property type="entry name" value="Sodium P-type ATPase"/>
    <property type="match status" value="1"/>
</dbReference>
<dbReference type="PROSITE" id="PS00154">
    <property type="entry name" value="ATPASE_E1_E2"/>
    <property type="match status" value="1"/>
</dbReference>
<dbReference type="InterPro" id="IPR006414">
    <property type="entry name" value="P-type_ATPase_IID"/>
</dbReference>
<evidence type="ECO:0000256" key="20">
    <source>
        <dbReference type="ARBA" id="ARBA00048599"/>
    </source>
</evidence>
<keyword evidence="11" id="KW-0630">Potassium</keyword>
<evidence type="ECO:0000256" key="8">
    <source>
        <dbReference type="ARBA" id="ARBA00022741"/>
    </source>
</evidence>
<dbReference type="Pfam" id="PF00122">
    <property type="entry name" value="E1-E2_ATPase"/>
    <property type="match status" value="1"/>
</dbReference>
<keyword evidence="25" id="KW-1185">Reference proteome</keyword>
<evidence type="ECO:0000256" key="22">
    <source>
        <dbReference type="SAM" id="Phobius"/>
    </source>
</evidence>
<dbReference type="GO" id="GO:0005886">
    <property type="term" value="C:plasma membrane"/>
    <property type="evidence" value="ECO:0007669"/>
    <property type="project" value="UniProtKB-SubCell"/>
</dbReference>
<dbReference type="InterPro" id="IPR023214">
    <property type="entry name" value="HAD_sf"/>
</dbReference>
<feature type="transmembrane region" description="Helical" evidence="22">
    <location>
        <begin position="281"/>
        <end position="307"/>
    </location>
</feature>
<dbReference type="Pfam" id="PF13246">
    <property type="entry name" value="Cation_ATPase"/>
    <property type="match status" value="1"/>
</dbReference>
<comment type="cofactor">
    <cofactor evidence="1">
        <name>Mg(2+)</name>
        <dbReference type="ChEBI" id="CHEBI:18420"/>
    </cofactor>
</comment>
<comment type="catalytic activity">
    <reaction evidence="20">
        <text>K(+)(in) + ATP + H2O = K(+)(out) + ADP + phosphate + H(+)</text>
        <dbReference type="Rhea" id="RHEA:75815"/>
        <dbReference type="ChEBI" id="CHEBI:15377"/>
        <dbReference type="ChEBI" id="CHEBI:15378"/>
        <dbReference type="ChEBI" id="CHEBI:29103"/>
        <dbReference type="ChEBI" id="CHEBI:30616"/>
        <dbReference type="ChEBI" id="CHEBI:43474"/>
        <dbReference type="ChEBI" id="CHEBI:456216"/>
    </reaction>
</comment>
<dbReference type="InterPro" id="IPR023299">
    <property type="entry name" value="ATPase_P-typ_cyto_dom_N"/>
</dbReference>
<protein>
    <recommendedName>
        <fullName evidence="19">P-type Na(+) transporter</fullName>
        <ecNumber evidence="19">7.2.2.3</ecNumber>
    </recommendedName>
</protein>
<keyword evidence="4" id="KW-1003">Cell membrane</keyword>
<comment type="catalytic activity">
    <reaction evidence="21">
        <text>Na(+)(in) + ATP + H2O = Na(+)(out) + ADP + phosphate + H(+)</text>
        <dbReference type="Rhea" id="RHEA:14633"/>
        <dbReference type="ChEBI" id="CHEBI:15377"/>
        <dbReference type="ChEBI" id="CHEBI:15378"/>
        <dbReference type="ChEBI" id="CHEBI:29101"/>
        <dbReference type="ChEBI" id="CHEBI:30616"/>
        <dbReference type="ChEBI" id="CHEBI:43474"/>
        <dbReference type="ChEBI" id="CHEBI:456216"/>
        <dbReference type="EC" id="7.2.2.3"/>
    </reaction>
    <physiologicalReaction direction="left-to-right" evidence="21">
        <dbReference type="Rhea" id="RHEA:14634"/>
    </physiologicalReaction>
</comment>
<evidence type="ECO:0000256" key="21">
    <source>
        <dbReference type="ARBA" id="ARBA00049499"/>
    </source>
</evidence>
<dbReference type="InterPro" id="IPR023298">
    <property type="entry name" value="ATPase_P-typ_TM_dom_sf"/>
</dbReference>
<keyword evidence="3" id="KW-0813">Transport</keyword>
<dbReference type="SUPFAM" id="SSF81665">
    <property type="entry name" value="Calcium ATPase, transmembrane domain M"/>
    <property type="match status" value="1"/>
</dbReference>
<dbReference type="OrthoDB" id="3352408at2759"/>
<gene>
    <name evidence="24" type="ORF">K493DRAFT_276114</name>
</gene>
<evidence type="ECO:0000256" key="2">
    <source>
        <dbReference type="ARBA" id="ARBA00004651"/>
    </source>
</evidence>
<keyword evidence="16 22" id="KW-0472">Membrane</keyword>
<feature type="domain" description="Cation-transporting P-type ATPase N-terminal" evidence="23">
    <location>
        <begin position="12"/>
        <end position="86"/>
    </location>
</feature>
<dbReference type="FunFam" id="2.70.150.10:FF:000016">
    <property type="entry name" value="Calcium-transporting P-type ATPase putative"/>
    <property type="match status" value="1"/>
</dbReference>
<feature type="transmembrane region" description="Helical" evidence="22">
    <location>
        <begin position="254"/>
        <end position="275"/>
    </location>
</feature>
<dbReference type="AlphaFoldDB" id="A0A1Y1Z1N7"/>
<comment type="subcellular location">
    <subcellularLocation>
        <location evidence="2">Cell membrane</location>
        <topology evidence="2">Multi-pass membrane protein</topology>
    </subcellularLocation>
</comment>
<evidence type="ECO:0000256" key="4">
    <source>
        <dbReference type="ARBA" id="ARBA00022475"/>
    </source>
</evidence>
<dbReference type="SUPFAM" id="SSF56784">
    <property type="entry name" value="HAD-like"/>
    <property type="match status" value="1"/>
</dbReference>
<dbReference type="InterPro" id="IPR018303">
    <property type="entry name" value="ATPase_P-typ_P_site"/>
</dbReference>
<evidence type="ECO:0000256" key="15">
    <source>
        <dbReference type="ARBA" id="ARBA00023065"/>
    </source>
</evidence>
<dbReference type="GO" id="GO:0008554">
    <property type="term" value="F:P-type sodium transporter activity"/>
    <property type="evidence" value="ECO:0007669"/>
    <property type="project" value="UniProtKB-EC"/>
</dbReference>
<feature type="transmembrane region" description="Helical" evidence="22">
    <location>
        <begin position="900"/>
        <end position="920"/>
    </location>
</feature>
<evidence type="ECO:0000256" key="5">
    <source>
        <dbReference type="ARBA" id="ARBA00022538"/>
    </source>
</evidence>
<sequence length="978" mass="107312">MKPPGQTQESIPYHTYTEENVASTLETDIQVGLTTNEAKQRLEKYGPNEMSGQGGPSAFRVLFRQIANALTLVLIIAMAIAFSAGGNYGEGAVIGLVIITNSTIGFFQEYKAEKTLESLRKMASPNCRVLRSGEFTTIPTRELVPGDVLSFENGDVIGADCRLFDISNLECDEALLTGETVPVTKSIDLILDPNEPIGDRLNLVYSSTSVTRGRGRGIVIGTGMTTEIGKIAQELANNDNKPGKTPLQKSLDKMAYLLFLLAIIFILIVFAVNRFKINQSIAVYAISIGIAVIPGGLIAVVTFTMAIGVRKMAKERALVRQLPSLEALGSISNICSDKTGTLTQAKMVLTRFWLPESGYYHVTGTGINPTGCIIRLVDSAREMIITPENMPSPIQRLVETAALCNMAMIKQDDNSKEWINIGDPTETALQVFAHKLNSGKPTYTTDADPSNTYTLAMEFPFESAIKRMSVIYKEERTGKYIVYLKGAFERIIGCCTKVKYGDSEQPTEQQQLESLLEPQIVFMASQGLRVLGLAYRILDEEMVKSGPSAWTRENIEQGFTFVGLGGIYDPPRLESRSAVLKCYQAGIQVHMLTGDHPATAEAIAREVAILPPEGATNEKRSNSRLVMTAGEFDSLTEEEIDALPELPRVIARCSPNTKVKMIRAFHRRQKIVAMTGDGVNDSPSLKIADVGIAMGKAGSDVAKQASDIILTDDNFATIVGAIAEGRRVFANFIKFVQNLLSGNLACVLVLMIALAIKDDQGSSVYPLSPVQILFYTLATSTPPSMALGMEPATPEIMRQKPHSGGLFTFEVILDNILYGCVMGLLSLLNFVLVVFVVGSGEIGRNCNQTYSDSCAEIYRGRAAAYAAITVLILIHCFNCRSLRSPQWTWAQLKDIYSNRFLFWSVISGFLLLFPCIYIPGLNTTVFRHKGISWEWGLVAADALIFITLSELYKWTKRRFMASTEARVDEAFLNQVEHS</sequence>
<comment type="caution">
    <text evidence="24">The sequence shown here is derived from an EMBL/GenBank/DDBJ whole genome shotgun (WGS) entry which is preliminary data.</text>
</comment>
<keyword evidence="14" id="KW-0915">Sodium</keyword>
<feature type="transmembrane region" description="Helical" evidence="22">
    <location>
        <begin position="932"/>
        <end position="952"/>
    </location>
</feature>
<evidence type="ECO:0000256" key="7">
    <source>
        <dbReference type="ARBA" id="ARBA00022723"/>
    </source>
</evidence>
<dbReference type="FunFam" id="3.40.50.1000:FF:000001">
    <property type="entry name" value="Phospholipid-transporting ATPase IC"/>
    <property type="match status" value="1"/>
</dbReference>
<evidence type="ECO:0000259" key="23">
    <source>
        <dbReference type="SMART" id="SM00831"/>
    </source>
</evidence>
<dbReference type="Pfam" id="PF00690">
    <property type="entry name" value="Cation_ATPase_N"/>
    <property type="match status" value="1"/>
</dbReference>
<proteinExistence type="inferred from homology"/>
<keyword evidence="5" id="KW-0633">Potassium transport</keyword>
<evidence type="ECO:0000256" key="6">
    <source>
        <dbReference type="ARBA" id="ARBA00022692"/>
    </source>
</evidence>
<evidence type="ECO:0000256" key="12">
    <source>
        <dbReference type="ARBA" id="ARBA00022967"/>
    </source>
</evidence>
<organism evidence="24 25">
    <name type="scientific">Basidiobolus meristosporus CBS 931.73</name>
    <dbReference type="NCBI Taxonomy" id="1314790"/>
    <lineage>
        <taxon>Eukaryota</taxon>
        <taxon>Fungi</taxon>
        <taxon>Fungi incertae sedis</taxon>
        <taxon>Zoopagomycota</taxon>
        <taxon>Entomophthoromycotina</taxon>
        <taxon>Basidiobolomycetes</taxon>
        <taxon>Basidiobolales</taxon>
        <taxon>Basidiobolaceae</taxon>
        <taxon>Basidiobolus</taxon>
    </lineage>
</organism>
<keyword evidence="15" id="KW-0406">Ion transport</keyword>
<evidence type="ECO:0000256" key="10">
    <source>
        <dbReference type="ARBA" id="ARBA00022842"/>
    </source>
</evidence>
<reference evidence="24 25" key="1">
    <citation type="submission" date="2016-07" db="EMBL/GenBank/DDBJ databases">
        <title>Pervasive Adenine N6-methylation of Active Genes in Fungi.</title>
        <authorList>
            <consortium name="DOE Joint Genome Institute"/>
            <person name="Mondo S.J."/>
            <person name="Dannebaum R.O."/>
            <person name="Kuo R.C."/>
            <person name="Labutti K."/>
            <person name="Haridas S."/>
            <person name="Kuo A."/>
            <person name="Salamov A."/>
            <person name="Ahrendt S.R."/>
            <person name="Lipzen A."/>
            <person name="Sullivan W."/>
            <person name="Andreopoulos W.B."/>
            <person name="Clum A."/>
            <person name="Lindquist E."/>
            <person name="Daum C."/>
            <person name="Ramamoorthy G.K."/>
            <person name="Gryganskyi A."/>
            <person name="Culley D."/>
            <person name="Magnuson J.K."/>
            <person name="James T.Y."/>
            <person name="O'Malley M.A."/>
            <person name="Stajich J.E."/>
            <person name="Spatafora J.W."/>
            <person name="Visel A."/>
            <person name="Grigoriev I.V."/>
        </authorList>
    </citation>
    <scope>NUCLEOTIDE SEQUENCE [LARGE SCALE GENOMIC DNA]</scope>
    <source>
        <strain evidence="24 25">CBS 931.73</strain>
    </source>
</reference>
<dbReference type="Gene3D" id="3.40.50.1000">
    <property type="entry name" value="HAD superfamily/HAD-like"/>
    <property type="match status" value="1"/>
</dbReference>
<evidence type="ECO:0000256" key="16">
    <source>
        <dbReference type="ARBA" id="ARBA00023136"/>
    </source>
</evidence>
<keyword evidence="17" id="KW-0739">Sodium transport</keyword>
<evidence type="ECO:0000256" key="13">
    <source>
        <dbReference type="ARBA" id="ARBA00022989"/>
    </source>
</evidence>
<evidence type="ECO:0000256" key="3">
    <source>
        <dbReference type="ARBA" id="ARBA00022448"/>
    </source>
</evidence>
<feature type="transmembrane region" description="Helical" evidence="22">
    <location>
        <begin position="735"/>
        <end position="756"/>
    </location>
</feature>
<dbReference type="SUPFAM" id="SSF81653">
    <property type="entry name" value="Calcium ATPase, transduction domain A"/>
    <property type="match status" value="1"/>
</dbReference>
<keyword evidence="7" id="KW-0479">Metal-binding</keyword>
<dbReference type="STRING" id="1314790.A0A1Y1Z1N7"/>
<evidence type="ECO:0000256" key="11">
    <source>
        <dbReference type="ARBA" id="ARBA00022958"/>
    </source>
</evidence>